<protein>
    <submittedName>
        <fullName evidence="1">Uncharacterized protein</fullName>
    </submittedName>
</protein>
<dbReference type="EMBL" id="FOPM01000007">
    <property type="protein sequence ID" value="SFG65307.1"/>
    <property type="molecule type" value="Genomic_DNA"/>
</dbReference>
<dbReference type="STRING" id="582675.SAMN05192565_107171"/>
<dbReference type="RefSeq" id="WP_091970780.1">
    <property type="nucleotide sequence ID" value="NZ_FOPM01000007.1"/>
</dbReference>
<name>A0A1I2TPK7_9HYPH</name>
<keyword evidence="2" id="KW-1185">Reference proteome</keyword>
<organism evidence="1 2">
    <name type="scientific">Methylobacterium gossipiicola</name>
    <dbReference type="NCBI Taxonomy" id="582675"/>
    <lineage>
        <taxon>Bacteria</taxon>
        <taxon>Pseudomonadati</taxon>
        <taxon>Pseudomonadota</taxon>
        <taxon>Alphaproteobacteria</taxon>
        <taxon>Hyphomicrobiales</taxon>
        <taxon>Methylobacteriaceae</taxon>
        <taxon>Methylobacterium</taxon>
    </lineage>
</organism>
<dbReference type="AlphaFoldDB" id="A0A1I2TPK7"/>
<dbReference type="Proteomes" id="UP000199229">
    <property type="component" value="Unassembled WGS sequence"/>
</dbReference>
<evidence type="ECO:0000313" key="1">
    <source>
        <dbReference type="EMBL" id="SFG65307.1"/>
    </source>
</evidence>
<sequence length="133" mass="14200">MSAALALPTEAKRIVEAWRAGVRSLPVLAPPCRGMTSAGWPGVRAGMLEFLDTSGLDAVRMGFGTRALFGVHRLAAALRVDSCGVLVMVTWVPIARMEPGVIRLANGLVSRGMTNPDESIPIWKFGDSPTRGR</sequence>
<gene>
    <name evidence="1" type="ORF">SAMN05192565_107171</name>
</gene>
<dbReference type="OrthoDB" id="7997604at2"/>
<accession>A0A1I2TPK7</accession>
<reference evidence="2" key="1">
    <citation type="submission" date="2016-10" db="EMBL/GenBank/DDBJ databases">
        <authorList>
            <person name="Varghese N."/>
            <person name="Submissions S."/>
        </authorList>
    </citation>
    <scope>NUCLEOTIDE SEQUENCE [LARGE SCALE GENOMIC DNA]</scope>
    <source>
        <strain evidence="2">Gh-105</strain>
    </source>
</reference>
<proteinExistence type="predicted"/>
<evidence type="ECO:0000313" key="2">
    <source>
        <dbReference type="Proteomes" id="UP000199229"/>
    </source>
</evidence>